<dbReference type="GO" id="GO:0005743">
    <property type="term" value="C:mitochondrial inner membrane"/>
    <property type="evidence" value="ECO:0007669"/>
    <property type="project" value="UniProtKB-SubCell"/>
</dbReference>
<evidence type="ECO:0000256" key="7">
    <source>
        <dbReference type="SAM" id="MobiDB-lite"/>
    </source>
</evidence>
<dbReference type="InterPro" id="IPR000223">
    <property type="entry name" value="Pept_S26A_signal_pept_1"/>
</dbReference>
<comment type="similarity">
    <text evidence="6">Belongs to the peptidase S26 family. IMP1 subfamily.</text>
</comment>
<dbReference type="Gene3D" id="2.10.109.10">
    <property type="entry name" value="Umud Fragment, subunit A"/>
    <property type="match status" value="1"/>
</dbReference>
<evidence type="ECO:0000313" key="10">
    <source>
        <dbReference type="Proteomes" id="UP001530377"/>
    </source>
</evidence>
<evidence type="ECO:0000256" key="3">
    <source>
        <dbReference type="ARBA" id="ARBA00022801"/>
    </source>
</evidence>
<evidence type="ECO:0000256" key="2">
    <source>
        <dbReference type="ARBA" id="ARBA00022792"/>
    </source>
</evidence>
<evidence type="ECO:0000256" key="5">
    <source>
        <dbReference type="ARBA" id="ARBA00023136"/>
    </source>
</evidence>
<evidence type="ECO:0000259" key="8">
    <source>
        <dbReference type="Pfam" id="PF10502"/>
    </source>
</evidence>
<dbReference type="PRINTS" id="PR00727">
    <property type="entry name" value="LEADERPTASE"/>
</dbReference>
<reference evidence="9 10" key="1">
    <citation type="submission" date="2024-10" db="EMBL/GenBank/DDBJ databases">
        <title>Updated reference genomes for cyclostephanoid diatoms.</title>
        <authorList>
            <person name="Roberts W.R."/>
            <person name="Alverson A.J."/>
        </authorList>
    </citation>
    <scope>NUCLEOTIDE SEQUENCE [LARGE SCALE GENOMIC DNA]</scope>
    <source>
        <strain evidence="9 10">AJA228-03</strain>
    </source>
</reference>
<dbReference type="GO" id="GO:0016787">
    <property type="term" value="F:hydrolase activity"/>
    <property type="evidence" value="ECO:0007669"/>
    <property type="project" value="UniProtKB-KW"/>
</dbReference>
<dbReference type="InterPro" id="IPR036286">
    <property type="entry name" value="LexA/Signal_pep-like_sf"/>
</dbReference>
<dbReference type="AlphaFoldDB" id="A0ABD3R6N0"/>
<evidence type="ECO:0000256" key="6">
    <source>
        <dbReference type="ARBA" id="ARBA00038445"/>
    </source>
</evidence>
<feature type="region of interest" description="Disordered" evidence="7">
    <location>
        <begin position="342"/>
        <end position="382"/>
    </location>
</feature>
<dbReference type="CDD" id="cd06530">
    <property type="entry name" value="S26_SPase_I"/>
    <property type="match status" value="1"/>
</dbReference>
<dbReference type="SUPFAM" id="SSF51306">
    <property type="entry name" value="LexA/Signal peptidase"/>
    <property type="match status" value="1"/>
</dbReference>
<protein>
    <recommendedName>
        <fullName evidence="8">Peptidase S26 domain-containing protein</fullName>
    </recommendedName>
</protein>
<feature type="domain" description="Peptidase S26" evidence="8">
    <location>
        <begin position="375"/>
        <end position="426"/>
    </location>
</feature>
<keyword evidence="2" id="KW-0999">Mitochondrion inner membrane</keyword>
<dbReference type="InterPro" id="IPR019757">
    <property type="entry name" value="Pept_S26A_signal_pept_1_Lys-AS"/>
</dbReference>
<sequence>MTKTRIVLPLTLPSRLPRASSSFSSFSSFSSVVVRVDRFRRTLASSSSSSSSSEIGGIVVGRRMRRRSSSHSFVLPPPPPSRFLVCGMSFLSLNVIATLVHENDYAHAACYPFPFAIDACSGNSMLPTIGCGCGDDGGNGGGGGGKGGDFNLYLRDCWSHRFVWFDSNNARIWFRDWVIVRMMRGVGVSGWGWGWHGMGDGTRDESSSSTNDVTSLSRPWRRGDVVTLYHPTTRTTVTKRIIGIGGDVVLVHGEYSNEYRARRGCCHAIVEGGDGVMMVGERGGGGGGGVYDDIRIRGDIIDDDDDDENARRVVAMETFVAGVPHDVRYPIPFCRTISSLMSPSPSSGCEGDGRRSNDMGGGGTGKTTSSSSSSSSSLRNDDCATYVVPPNHVWVEGDNPTHSTDSRHYGPLPESSLRGRIVLRLWPVVGVSAGYSRDAVVGTKRPMPPDLRSAKTK</sequence>
<comment type="subcellular location">
    <subcellularLocation>
        <location evidence="1">Mitochondrion inner membrane</location>
    </subcellularLocation>
</comment>
<dbReference type="InterPro" id="IPR019533">
    <property type="entry name" value="Peptidase_S26"/>
</dbReference>
<comment type="caution">
    <text evidence="9">The sequence shown here is derived from an EMBL/GenBank/DDBJ whole genome shotgun (WGS) entry which is preliminary data.</text>
</comment>
<dbReference type="PROSITE" id="PS00760">
    <property type="entry name" value="SPASE_I_2"/>
    <property type="match status" value="1"/>
</dbReference>
<keyword evidence="5" id="KW-0472">Membrane</keyword>
<evidence type="ECO:0000256" key="1">
    <source>
        <dbReference type="ARBA" id="ARBA00004273"/>
    </source>
</evidence>
<dbReference type="EMBL" id="JALLPB020000491">
    <property type="protein sequence ID" value="KAL3808563.1"/>
    <property type="molecule type" value="Genomic_DNA"/>
</dbReference>
<name>A0ABD3R6N0_9STRA</name>
<organism evidence="9 10">
    <name type="scientific">Cyclostephanos tholiformis</name>
    <dbReference type="NCBI Taxonomy" id="382380"/>
    <lineage>
        <taxon>Eukaryota</taxon>
        <taxon>Sar</taxon>
        <taxon>Stramenopiles</taxon>
        <taxon>Ochrophyta</taxon>
        <taxon>Bacillariophyta</taxon>
        <taxon>Coscinodiscophyceae</taxon>
        <taxon>Thalassiosirophycidae</taxon>
        <taxon>Stephanodiscales</taxon>
        <taxon>Stephanodiscaceae</taxon>
        <taxon>Cyclostephanos</taxon>
    </lineage>
</organism>
<dbReference type="Pfam" id="PF10502">
    <property type="entry name" value="Peptidase_S26"/>
    <property type="match status" value="1"/>
</dbReference>
<keyword evidence="10" id="KW-1185">Reference proteome</keyword>
<keyword evidence="3" id="KW-0378">Hydrolase</keyword>
<dbReference type="Proteomes" id="UP001530377">
    <property type="component" value="Unassembled WGS sequence"/>
</dbReference>
<gene>
    <name evidence="9" type="ORF">ACHAXA_001068</name>
</gene>
<evidence type="ECO:0000313" key="9">
    <source>
        <dbReference type="EMBL" id="KAL3808563.1"/>
    </source>
</evidence>
<accession>A0ABD3R6N0</accession>
<dbReference type="InterPro" id="IPR052064">
    <property type="entry name" value="Mito_IMP1_subunit"/>
</dbReference>
<evidence type="ECO:0000256" key="4">
    <source>
        <dbReference type="ARBA" id="ARBA00023128"/>
    </source>
</evidence>
<keyword evidence="4" id="KW-0496">Mitochondrion</keyword>
<feature type="compositionally biased region" description="Low complexity" evidence="7">
    <location>
        <begin position="366"/>
        <end position="377"/>
    </location>
</feature>
<dbReference type="PANTHER" id="PTHR12383">
    <property type="entry name" value="PROTEASE FAMILY S26 MITOCHONDRIAL INNER MEMBRANE PROTEASE-RELATED"/>
    <property type="match status" value="1"/>
</dbReference>
<dbReference type="PANTHER" id="PTHR12383:SF16">
    <property type="entry name" value="MITOCHONDRIAL INNER MEMBRANE PROTEASE SUBUNIT 1"/>
    <property type="match status" value="1"/>
</dbReference>
<proteinExistence type="inferred from homology"/>